<accession>A0A2S8BFQ0</accession>
<evidence type="ECO:0000313" key="3">
    <source>
        <dbReference type="Proteomes" id="UP000238296"/>
    </source>
</evidence>
<name>A0A2S8BFQ0_9MYCO</name>
<comment type="caution">
    <text evidence="2">The sequence shown here is derived from an EMBL/GenBank/DDBJ whole genome shotgun (WGS) entry which is preliminary data.</text>
</comment>
<feature type="region of interest" description="Disordered" evidence="1">
    <location>
        <begin position="68"/>
        <end position="109"/>
    </location>
</feature>
<reference evidence="2 3" key="1">
    <citation type="journal article" date="2017" name="Int. J. Syst. Evol. Microbiol.">
        <title>Mycobacterium talmoniae sp. nov., a slowly growing mycobacterium isolated from human respiratory samples.</title>
        <authorList>
            <person name="Davidson R.M."/>
            <person name="DeGroote M.A."/>
            <person name="Marola J.L."/>
            <person name="Buss S."/>
            <person name="Jones V."/>
            <person name="McNeil M.R."/>
            <person name="Freifeld A.G."/>
            <person name="Elaine Epperson L."/>
            <person name="Hasan N.A."/>
            <person name="Jackson M."/>
            <person name="Iwen P.C."/>
            <person name="Salfinger M."/>
            <person name="Strong M."/>
        </authorList>
    </citation>
    <scope>NUCLEOTIDE SEQUENCE [LARGE SCALE GENOMIC DNA]</scope>
    <source>
        <strain evidence="2 3">ATCC BAA-2683</strain>
    </source>
</reference>
<organism evidence="2 3">
    <name type="scientific">Mycobacterium talmoniae</name>
    <dbReference type="NCBI Taxonomy" id="1858794"/>
    <lineage>
        <taxon>Bacteria</taxon>
        <taxon>Bacillati</taxon>
        <taxon>Actinomycetota</taxon>
        <taxon>Actinomycetes</taxon>
        <taxon>Mycobacteriales</taxon>
        <taxon>Mycobacteriaceae</taxon>
        <taxon>Mycobacterium</taxon>
    </lineage>
</organism>
<dbReference type="AlphaFoldDB" id="A0A2S8BFQ0"/>
<proteinExistence type="predicted"/>
<sequence>MAWYPATSARCTKLAARSRSFGVYSWKNPGVSPNSAATSSNGSAVSVDTIIGTPVAAAARAVARSPWPSWPQMPITPIGARNTGDGSRIPNNSTDRSRSAAPMNIRGISPQRSNAVTLARWVRSSPAPPATYDHTDGGIAACALASRSA</sequence>
<protein>
    <submittedName>
        <fullName evidence="2">Uncharacterized protein</fullName>
    </submittedName>
</protein>
<gene>
    <name evidence="2" type="ORF">C1Y40_04408</name>
</gene>
<dbReference type="EMBL" id="PPEA01000647">
    <property type="protein sequence ID" value="PQM45445.1"/>
    <property type="molecule type" value="Genomic_DNA"/>
</dbReference>
<evidence type="ECO:0000256" key="1">
    <source>
        <dbReference type="SAM" id="MobiDB-lite"/>
    </source>
</evidence>
<evidence type="ECO:0000313" key="2">
    <source>
        <dbReference type="EMBL" id="PQM45445.1"/>
    </source>
</evidence>
<dbReference type="Proteomes" id="UP000238296">
    <property type="component" value="Unassembled WGS sequence"/>
</dbReference>